<evidence type="ECO:0000313" key="2">
    <source>
        <dbReference type="EMBL" id="OTF92087.1"/>
    </source>
</evidence>
<dbReference type="EMBL" id="CM007905">
    <property type="protein sequence ID" value="OTF92087.1"/>
    <property type="molecule type" value="Genomic_DNA"/>
</dbReference>
<reference evidence="2" key="2">
    <citation type="submission" date="2017-02" db="EMBL/GenBank/DDBJ databases">
        <title>Sunflower complete genome.</title>
        <authorList>
            <person name="Langlade N."/>
            <person name="Munos S."/>
        </authorList>
    </citation>
    <scope>NUCLEOTIDE SEQUENCE [LARGE SCALE GENOMIC DNA]</scope>
    <source>
        <tissue evidence="2">Leaves</tissue>
    </source>
</reference>
<keyword evidence="3" id="KW-1185">Reference proteome</keyword>
<organism evidence="2 3">
    <name type="scientific">Helianthus annuus</name>
    <name type="common">Common sunflower</name>
    <dbReference type="NCBI Taxonomy" id="4232"/>
    <lineage>
        <taxon>Eukaryota</taxon>
        <taxon>Viridiplantae</taxon>
        <taxon>Streptophyta</taxon>
        <taxon>Embryophyta</taxon>
        <taxon>Tracheophyta</taxon>
        <taxon>Spermatophyta</taxon>
        <taxon>Magnoliopsida</taxon>
        <taxon>eudicotyledons</taxon>
        <taxon>Gunneridae</taxon>
        <taxon>Pentapetalae</taxon>
        <taxon>asterids</taxon>
        <taxon>campanulids</taxon>
        <taxon>Asterales</taxon>
        <taxon>Asteraceae</taxon>
        <taxon>Asteroideae</taxon>
        <taxon>Heliantheae alliance</taxon>
        <taxon>Heliantheae</taxon>
        <taxon>Helianthus</taxon>
    </lineage>
</organism>
<dbReference type="Proteomes" id="UP000215914">
    <property type="component" value="Chromosome 16"/>
</dbReference>
<protein>
    <submittedName>
        <fullName evidence="2">Uncharacterized protein</fullName>
    </submittedName>
</protein>
<reference evidence="1" key="3">
    <citation type="submission" date="2020-06" db="EMBL/GenBank/DDBJ databases">
        <title>Helianthus annuus Genome sequencing and assembly Release 2.</title>
        <authorList>
            <person name="Gouzy J."/>
            <person name="Langlade N."/>
            <person name="Munos S."/>
        </authorList>
    </citation>
    <scope>NUCLEOTIDE SEQUENCE</scope>
    <source>
        <tissue evidence="1">Leaves</tissue>
    </source>
</reference>
<evidence type="ECO:0000313" key="1">
    <source>
        <dbReference type="EMBL" id="KAF5754792.1"/>
    </source>
</evidence>
<sequence>MFNMVYFNCCHSRKELRTKEINRDNVIQLGGAVPSNTNTIDMSRVTELSWRPRSSTPIHKIMLFVSAVENIEFVNIY</sequence>
<gene>
    <name evidence="2" type="ORF">HannXRQ_Chr16g0518011</name>
    <name evidence="1" type="ORF">HanXRQr2_Chr17g0795231</name>
</gene>
<dbReference type="AlphaFoldDB" id="A0A251S060"/>
<reference evidence="1 3" key="1">
    <citation type="journal article" date="2017" name="Nature">
        <title>The sunflower genome provides insights into oil metabolism, flowering and Asterid evolution.</title>
        <authorList>
            <person name="Badouin H."/>
            <person name="Gouzy J."/>
            <person name="Grassa C.J."/>
            <person name="Murat F."/>
            <person name="Staton S.E."/>
            <person name="Cottret L."/>
            <person name="Lelandais-Briere C."/>
            <person name="Owens G.L."/>
            <person name="Carrere S."/>
            <person name="Mayjonade B."/>
            <person name="Legrand L."/>
            <person name="Gill N."/>
            <person name="Kane N.C."/>
            <person name="Bowers J.E."/>
            <person name="Hubner S."/>
            <person name="Bellec A."/>
            <person name="Berard A."/>
            <person name="Berges H."/>
            <person name="Blanchet N."/>
            <person name="Boniface M.C."/>
            <person name="Brunel D."/>
            <person name="Catrice O."/>
            <person name="Chaidir N."/>
            <person name="Claudel C."/>
            <person name="Donnadieu C."/>
            <person name="Faraut T."/>
            <person name="Fievet G."/>
            <person name="Helmstetter N."/>
            <person name="King M."/>
            <person name="Knapp S.J."/>
            <person name="Lai Z."/>
            <person name="Le Paslier M.C."/>
            <person name="Lippi Y."/>
            <person name="Lorenzon L."/>
            <person name="Mandel J.R."/>
            <person name="Marage G."/>
            <person name="Marchand G."/>
            <person name="Marquand E."/>
            <person name="Bret-Mestries E."/>
            <person name="Morien E."/>
            <person name="Nambeesan S."/>
            <person name="Nguyen T."/>
            <person name="Pegot-Espagnet P."/>
            <person name="Pouilly N."/>
            <person name="Raftis F."/>
            <person name="Sallet E."/>
            <person name="Schiex T."/>
            <person name="Thomas J."/>
            <person name="Vandecasteele C."/>
            <person name="Vares D."/>
            <person name="Vear F."/>
            <person name="Vautrin S."/>
            <person name="Crespi M."/>
            <person name="Mangin B."/>
            <person name="Burke J.M."/>
            <person name="Salse J."/>
            <person name="Munos S."/>
            <person name="Vincourt P."/>
            <person name="Rieseberg L.H."/>
            <person name="Langlade N.B."/>
        </authorList>
    </citation>
    <scope>NUCLEOTIDE SEQUENCE [LARGE SCALE GENOMIC DNA]</scope>
    <source>
        <strain evidence="3">cv. SF193</strain>
        <tissue evidence="1">Leaves</tissue>
    </source>
</reference>
<dbReference type="EMBL" id="MNCJ02000332">
    <property type="protein sequence ID" value="KAF5754792.1"/>
    <property type="molecule type" value="Genomic_DNA"/>
</dbReference>
<evidence type="ECO:0000313" key="3">
    <source>
        <dbReference type="Proteomes" id="UP000215914"/>
    </source>
</evidence>
<proteinExistence type="predicted"/>
<dbReference type="Gramene" id="mRNA:HanXRQr2_Chr17g0795231">
    <property type="protein sequence ID" value="CDS:HanXRQr2_Chr17g0795231.1"/>
    <property type="gene ID" value="HanXRQr2_Chr17g0795231"/>
</dbReference>
<dbReference type="InParanoid" id="A0A251S060"/>
<accession>A0A251S060</accession>
<name>A0A251S060_HELAN</name>